<feature type="transmembrane region" description="Helical" evidence="6">
    <location>
        <begin position="87"/>
        <end position="109"/>
    </location>
</feature>
<evidence type="ECO:0000256" key="4">
    <source>
        <dbReference type="ARBA" id="ARBA00023136"/>
    </source>
</evidence>
<evidence type="ECO:0000256" key="2">
    <source>
        <dbReference type="ARBA" id="ARBA00022692"/>
    </source>
</evidence>
<keyword evidence="9" id="KW-1185">Reference proteome</keyword>
<feature type="transmembrane region" description="Helical" evidence="6">
    <location>
        <begin position="436"/>
        <end position="456"/>
    </location>
</feature>
<feature type="transmembrane region" description="Helical" evidence="6">
    <location>
        <begin position="121"/>
        <end position="142"/>
    </location>
</feature>
<feature type="transmembrane region" description="Helical" evidence="6">
    <location>
        <begin position="32"/>
        <end position="54"/>
    </location>
</feature>
<dbReference type="InterPro" id="IPR051533">
    <property type="entry name" value="WaaL-like"/>
</dbReference>
<feature type="transmembrane region" description="Helical" evidence="6">
    <location>
        <begin position="272"/>
        <end position="291"/>
    </location>
</feature>
<feature type="transmembrane region" description="Helical" evidence="6">
    <location>
        <begin position="192"/>
        <end position="210"/>
    </location>
</feature>
<dbReference type="PANTHER" id="PTHR37422:SF13">
    <property type="entry name" value="LIPOPOLYSACCHARIDE BIOSYNTHESIS PROTEIN PA4999-RELATED"/>
    <property type="match status" value="1"/>
</dbReference>
<keyword evidence="4 6" id="KW-0472">Membrane</keyword>
<reference evidence="9" key="1">
    <citation type="submission" date="2015-01" db="EMBL/GenBank/DDBJ databases">
        <authorList>
            <person name="MANFREDI Pablo"/>
        </authorList>
    </citation>
    <scope>NUCLEOTIDE SEQUENCE [LARGE SCALE GENOMIC DNA]</scope>
    <source>
        <strain evidence="9">Ccyn2B</strain>
    </source>
</reference>
<dbReference type="EMBL" id="CDOD01000003">
    <property type="protein sequence ID" value="CEN32551.1"/>
    <property type="molecule type" value="Genomic_DNA"/>
</dbReference>
<dbReference type="Gene3D" id="1.25.40.10">
    <property type="entry name" value="Tetratricopeptide repeat domain"/>
    <property type="match status" value="2"/>
</dbReference>
<feature type="transmembrane region" description="Helical" evidence="6">
    <location>
        <begin position="410"/>
        <end position="430"/>
    </location>
</feature>
<dbReference type="eggNOG" id="COG3307">
    <property type="taxonomic scope" value="Bacteria"/>
</dbReference>
<proteinExistence type="predicted"/>
<sequence>MKSKNKKSNTEKESKATISGISSPKQNTSMNLLTTILLIAYGYVTVLTPNWLAFDSNAPKFYTFAILNLITAVLLFFIKDFREKSQILFGFFTNKIGIAYSVIILFSVLSFTKVINVEEAILHFFKVFTAFSAAWLVSALVIYNPKAVTSLAVAMTILLFYDSLKTFEGVSKIIKGTGTDIDIKSSYSNKNILSSAIFIKIPFAIWLFYFKKKTLRILGGIGIVFGTLSVFFMSTRAFYIATFIVLFVLVVYALLNYFLLKRKRTATNVGTHVLFVALAFGVFSFVQGVMYPKAVRENTSFTARLATIADEENISNNLRKTAWTTTITEMIPNDPILGVGIGNWKVRYLEYENSHSPHYIYMYKVHNDFLELTSETGIISGLAFLSIFLLMAYYFLRATYKNKNEEQEKWLFLPLLGLFSYSFDSFFNFPQDRPEIQSLFAIYVGLGVAFAVIYFSRNGVREFRIISLPIIGVVAVVTIVLNFANVLVEKMYFDSSKIQRMVKEEQQGIRKAKSPSVYLVQNYPKIPNLTAVAEPIDVEKARYLIDEKKFAEAREILSSINYHPWDGRKEYFIAVSYFMEENKKFDSIYKYANKARKIKPNFFGNTNLEAYALNNMGREKESIELWKEFLNLNNSHKEQPKWKQILKESLHVDVDRDSERAKRKEAQAWNALAYLQEKNNLIEEAKATLDTAFVYLPNDKTIADNRSKITSRFNIQEFTPIFNSAIQFYQQKDYVKAITEFTNFLDKVPAHNEALRLRGISYYYTQQYQNAIKDFSRMEELGTPANALINNFQASCYYMLGNKLKAKELFQKAANEGNTDAQKNLQNLTF</sequence>
<evidence type="ECO:0000259" key="7">
    <source>
        <dbReference type="Pfam" id="PF04932"/>
    </source>
</evidence>
<evidence type="ECO:0000256" key="6">
    <source>
        <dbReference type="SAM" id="Phobius"/>
    </source>
</evidence>
<organism evidence="8 9">
    <name type="scientific">Capnocytophaga cynodegmi</name>
    <dbReference type="NCBI Taxonomy" id="28189"/>
    <lineage>
        <taxon>Bacteria</taxon>
        <taxon>Pseudomonadati</taxon>
        <taxon>Bacteroidota</taxon>
        <taxon>Flavobacteriia</taxon>
        <taxon>Flavobacteriales</taxon>
        <taxon>Flavobacteriaceae</taxon>
        <taxon>Capnocytophaga</taxon>
    </lineage>
</organism>
<dbReference type="PANTHER" id="PTHR37422">
    <property type="entry name" value="TEICHURONIC ACID BIOSYNTHESIS PROTEIN TUAE"/>
    <property type="match status" value="1"/>
</dbReference>
<evidence type="ECO:0000313" key="8">
    <source>
        <dbReference type="EMBL" id="CEN32551.1"/>
    </source>
</evidence>
<evidence type="ECO:0000256" key="1">
    <source>
        <dbReference type="ARBA" id="ARBA00004141"/>
    </source>
</evidence>
<evidence type="ECO:0000256" key="5">
    <source>
        <dbReference type="SAM" id="MobiDB-lite"/>
    </source>
</evidence>
<feature type="transmembrane region" description="Helical" evidence="6">
    <location>
        <begin position="378"/>
        <end position="398"/>
    </location>
</feature>
<feature type="transmembrane region" description="Helical" evidence="6">
    <location>
        <begin position="239"/>
        <end position="260"/>
    </location>
</feature>
<feature type="transmembrane region" description="Helical" evidence="6">
    <location>
        <begin position="217"/>
        <end position="233"/>
    </location>
</feature>
<evidence type="ECO:0000256" key="3">
    <source>
        <dbReference type="ARBA" id="ARBA00022989"/>
    </source>
</evidence>
<dbReference type="SUPFAM" id="SSF48452">
    <property type="entry name" value="TPR-like"/>
    <property type="match status" value="2"/>
</dbReference>
<dbReference type="InterPro" id="IPR019734">
    <property type="entry name" value="TPR_rpt"/>
</dbReference>
<accession>A0A0B7GYZ8</accession>
<dbReference type="eggNOG" id="COG0457">
    <property type="taxonomic scope" value="Bacteria"/>
</dbReference>
<feature type="domain" description="O-antigen ligase-related" evidence="7">
    <location>
        <begin position="222"/>
        <end position="385"/>
    </location>
</feature>
<dbReference type="InterPro" id="IPR007016">
    <property type="entry name" value="O-antigen_ligase-rel_domated"/>
</dbReference>
<dbReference type="STRING" id="28189.CCYN74_10149"/>
<protein>
    <recommendedName>
        <fullName evidence="7">O-antigen ligase-related domain-containing protein</fullName>
    </recommendedName>
</protein>
<dbReference type="Pfam" id="PF04932">
    <property type="entry name" value="Wzy_C"/>
    <property type="match status" value="1"/>
</dbReference>
<dbReference type="Proteomes" id="UP000038055">
    <property type="component" value="Unassembled WGS sequence"/>
</dbReference>
<feature type="region of interest" description="Disordered" evidence="5">
    <location>
        <begin position="1"/>
        <end position="22"/>
    </location>
</feature>
<dbReference type="RefSeq" id="WP_041989747.1">
    <property type="nucleotide sequence ID" value="NZ_CDOD01000003.1"/>
</dbReference>
<dbReference type="SMART" id="SM00028">
    <property type="entry name" value="TPR"/>
    <property type="match status" value="4"/>
</dbReference>
<keyword evidence="3 6" id="KW-1133">Transmembrane helix</keyword>
<dbReference type="InterPro" id="IPR011990">
    <property type="entry name" value="TPR-like_helical_dom_sf"/>
</dbReference>
<evidence type="ECO:0000313" key="9">
    <source>
        <dbReference type="Proteomes" id="UP000038055"/>
    </source>
</evidence>
<dbReference type="AlphaFoldDB" id="A0A0B7GYZ8"/>
<comment type="subcellular location">
    <subcellularLocation>
        <location evidence="1">Membrane</location>
        <topology evidence="1">Multi-pass membrane protein</topology>
    </subcellularLocation>
</comment>
<keyword evidence="2 6" id="KW-0812">Transmembrane</keyword>
<gene>
    <name evidence="8" type="ORF">CCYN2B_110070</name>
</gene>
<feature type="transmembrane region" description="Helical" evidence="6">
    <location>
        <begin position="60"/>
        <end position="78"/>
    </location>
</feature>
<feature type="transmembrane region" description="Helical" evidence="6">
    <location>
        <begin position="468"/>
        <end position="488"/>
    </location>
</feature>
<name>A0A0B7GYZ8_9FLAO</name>
<dbReference type="GO" id="GO:0016020">
    <property type="term" value="C:membrane"/>
    <property type="evidence" value="ECO:0007669"/>
    <property type="project" value="UniProtKB-SubCell"/>
</dbReference>